<reference evidence="2 3" key="1">
    <citation type="submission" date="2018-05" db="EMBL/GenBank/DDBJ databases">
        <title>Marinifilum breve JC075T sp. nov., a marine bacterium isolated from Yongle Blue Hole in the South China Sea.</title>
        <authorList>
            <person name="Fu T."/>
        </authorList>
    </citation>
    <scope>NUCLEOTIDE SEQUENCE [LARGE SCALE GENOMIC DNA]</scope>
    <source>
        <strain evidence="2 3">JC075</strain>
    </source>
</reference>
<comment type="caution">
    <text evidence="2">The sequence shown here is derived from an EMBL/GenBank/DDBJ whole genome shotgun (WGS) entry which is preliminary data.</text>
</comment>
<evidence type="ECO:0000313" key="2">
    <source>
        <dbReference type="EMBL" id="PXX97927.1"/>
    </source>
</evidence>
<evidence type="ECO:0000313" key="3">
    <source>
        <dbReference type="Proteomes" id="UP000248079"/>
    </source>
</evidence>
<gene>
    <name evidence="2" type="ORF">DF185_16445</name>
</gene>
<keyword evidence="3" id="KW-1185">Reference proteome</keyword>
<evidence type="ECO:0000259" key="1">
    <source>
        <dbReference type="Pfam" id="PF13480"/>
    </source>
</evidence>
<dbReference type="InterPro" id="IPR016181">
    <property type="entry name" value="Acyl_CoA_acyltransferase"/>
</dbReference>
<dbReference type="OrthoDB" id="1113630at2"/>
<sequence>MPQSRMYRFETITIEELEKLEYNANCPSCRFEWIYSWYQVFEKVENNIVGFKKKPVIILVYKENRLTAIVPLLKLVRTYFKFIRISFLEFFGQQWSSLGNDILIVDEVDQLFYRELRGWIRKNISYDFIFLKYIPKQSELMKCFRLFHYSVAPCIQLNRYEGYPDFTKKVYSKKFREELKRTTRKLSRENLEFTIEVKEISKENLQLIKHISKSKEIDGKSFLYGNSEKEAFHLSIYKRFPSQILLLKLNDELVAYSTSIDWQGKRLGIDSSFNRRYRKYGIGIRCVDSFIKNAFDDKMKKLSLGMGHDSYKFRFCDDMDQFFMCFDYKISLKSLLALPYFKYRLIKADKEVQSKIQKISAIIQRNKQKSRIKEELKIKTNNKISNNKINITERVEM</sequence>
<protein>
    <recommendedName>
        <fullName evidence="1">BioF2-like acetyltransferase domain-containing protein</fullName>
    </recommendedName>
</protein>
<dbReference type="Proteomes" id="UP000248079">
    <property type="component" value="Unassembled WGS sequence"/>
</dbReference>
<dbReference type="SUPFAM" id="SSF55729">
    <property type="entry name" value="Acyl-CoA N-acyltransferases (Nat)"/>
    <property type="match status" value="1"/>
</dbReference>
<proteinExistence type="predicted"/>
<accession>A0A2V4A7N8</accession>
<name>A0A2V4A7N8_9BACT</name>
<dbReference type="AlphaFoldDB" id="A0A2V4A7N8"/>
<dbReference type="Pfam" id="PF13480">
    <property type="entry name" value="Acetyltransf_6"/>
    <property type="match status" value="1"/>
</dbReference>
<dbReference type="InterPro" id="IPR038740">
    <property type="entry name" value="BioF2-like_GNAT_dom"/>
</dbReference>
<feature type="domain" description="BioF2-like acetyltransferase" evidence="1">
    <location>
        <begin position="173"/>
        <end position="312"/>
    </location>
</feature>
<dbReference type="EMBL" id="QFLI01000008">
    <property type="protein sequence ID" value="PXX97927.1"/>
    <property type="molecule type" value="Genomic_DNA"/>
</dbReference>
<dbReference type="RefSeq" id="WP_110361859.1">
    <property type="nucleotide sequence ID" value="NZ_QFLI01000008.1"/>
</dbReference>
<organism evidence="2 3">
    <name type="scientific">Marinifilum breve</name>
    <dbReference type="NCBI Taxonomy" id="2184082"/>
    <lineage>
        <taxon>Bacteria</taxon>
        <taxon>Pseudomonadati</taxon>
        <taxon>Bacteroidota</taxon>
        <taxon>Bacteroidia</taxon>
        <taxon>Marinilabiliales</taxon>
        <taxon>Marinifilaceae</taxon>
    </lineage>
</organism>